<gene>
    <name evidence="9" type="ORF">AAFF_G00348580</name>
</gene>
<keyword evidence="7" id="KW-0539">Nucleus</keyword>
<dbReference type="AlphaFoldDB" id="A0AAD7R5G9"/>
<dbReference type="GO" id="GO:0031297">
    <property type="term" value="P:replication fork processing"/>
    <property type="evidence" value="ECO:0007669"/>
    <property type="project" value="TreeGrafter"/>
</dbReference>
<dbReference type="GO" id="GO:0071821">
    <property type="term" value="C:FANCM-MHF complex"/>
    <property type="evidence" value="ECO:0007669"/>
    <property type="project" value="TreeGrafter"/>
</dbReference>
<dbReference type="Gene3D" id="6.10.130.30">
    <property type="match status" value="1"/>
</dbReference>
<reference evidence="9" key="1">
    <citation type="journal article" date="2023" name="Science">
        <title>Genome structures resolve the early diversification of teleost fishes.</title>
        <authorList>
            <person name="Parey E."/>
            <person name="Louis A."/>
            <person name="Montfort J."/>
            <person name="Bouchez O."/>
            <person name="Roques C."/>
            <person name="Iampietro C."/>
            <person name="Lluch J."/>
            <person name="Castinel A."/>
            <person name="Donnadieu C."/>
            <person name="Desvignes T."/>
            <person name="Floi Bucao C."/>
            <person name="Jouanno E."/>
            <person name="Wen M."/>
            <person name="Mejri S."/>
            <person name="Dirks R."/>
            <person name="Jansen H."/>
            <person name="Henkel C."/>
            <person name="Chen W.J."/>
            <person name="Zahm M."/>
            <person name="Cabau C."/>
            <person name="Klopp C."/>
            <person name="Thompson A.W."/>
            <person name="Robinson-Rechavi M."/>
            <person name="Braasch I."/>
            <person name="Lecointre G."/>
            <person name="Bobe J."/>
            <person name="Postlethwait J.H."/>
            <person name="Berthelot C."/>
            <person name="Roest Crollius H."/>
            <person name="Guiguen Y."/>
        </authorList>
    </citation>
    <scope>NUCLEOTIDE SEQUENCE</scope>
    <source>
        <strain evidence="9">NC1722</strain>
    </source>
</reference>
<protein>
    <recommendedName>
        <fullName evidence="3">Centromere protein X</fullName>
    </recommendedName>
</protein>
<dbReference type="GO" id="GO:0046982">
    <property type="term" value="F:protein heterodimerization activity"/>
    <property type="evidence" value="ECO:0007669"/>
    <property type="project" value="InterPro"/>
</dbReference>
<evidence type="ECO:0000256" key="1">
    <source>
        <dbReference type="ARBA" id="ARBA00004123"/>
    </source>
</evidence>
<comment type="similarity">
    <text evidence="2">Belongs to the CENP-X/MHF2 family.</text>
</comment>
<evidence type="ECO:0000256" key="2">
    <source>
        <dbReference type="ARBA" id="ARBA00009359"/>
    </source>
</evidence>
<evidence type="ECO:0000256" key="4">
    <source>
        <dbReference type="ARBA" id="ARBA00022763"/>
    </source>
</evidence>
<dbReference type="SUPFAM" id="SSF47113">
    <property type="entry name" value="Histone-fold"/>
    <property type="match status" value="1"/>
</dbReference>
<evidence type="ECO:0000256" key="8">
    <source>
        <dbReference type="ARBA" id="ARBA00047146"/>
    </source>
</evidence>
<accession>A0AAD7R5G9</accession>
<name>A0AAD7R5G9_9TELE</name>
<evidence type="ECO:0000256" key="7">
    <source>
        <dbReference type="ARBA" id="ARBA00023242"/>
    </source>
</evidence>
<dbReference type="PANTHER" id="PTHR28680">
    <property type="entry name" value="CENTROMERE PROTEIN X"/>
    <property type="match status" value="1"/>
</dbReference>
<dbReference type="InterPro" id="IPR009072">
    <property type="entry name" value="Histone-fold"/>
</dbReference>
<keyword evidence="10" id="KW-1185">Reference proteome</keyword>
<evidence type="ECO:0000256" key="3">
    <source>
        <dbReference type="ARBA" id="ARBA00016388"/>
    </source>
</evidence>
<keyword evidence="6" id="KW-0234">DNA repair</keyword>
<sequence length="81" mass="9200">MADGEPEVMFKKETVGKLLSMFFKDEKTRVGGDAVILMTEMLTIFVREAARRAAKQAHTEHSDAVDIENFEKILPQLLLDF</sequence>
<dbReference type="EMBL" id="JAINUG010000568">
    <property type="protein sequence ID" value="KAJ8366603.1"/>
    <property type="molecule type" value="Genomic_DNA"/>
</dbReference>
<dbReference type="Pfam" id="PF09415">
    <property type="entry name" value="CENP-X"/>
    <property type="match status" value="1"/>
</dbReference>
<evidence type="ECO:0000256" key="6">
    <source>
        <dbReference type="ARBA" id="ARBA00023204"/>
    </source>
</evidence>
<dbReference type="InterPro" id="IPR018552">
    <property type="entry name" value="CENP-X"/>
</dbReference>
<organism evidence="9 10">
    <name type="scientific">Aldrovandia affinis</name>
    <dbReference type="NCBI Taxonomy" id="143900"/>
    <lineage>
        <taxon>Eukaryota</taxon>
        <taxon>Metazoa</taxon>
        <taxon>Chordata</taxon>
        <taxon>Craniata</taxon>
        <taxon>Vertebrata</taxon>
        <taxon>Euteleostomi</taxon>
        <taxon>Actinopterygii</taxon>
        <taxon>Neopterygii</taxon>
        <taxon>Teleostei</taxon>
        <taxon>Notacanthiformes</taxon>
        <taxon>Halosauridae</taxon>
        <taxon>Aldrovandia</taxon>
    </lineage>
</organism>
<dbReference type="GO" id="GO:0000712">
    <property type="term" value="P:resolution of meiotic recombination intermediates"/>
    <property type="evidence" value="ECO:0007669"/>
    <property type="project" value="TreeGrafter"/>
</dbReference>
<proteinExistence type="inferred from homology"/>
<dbReference type="GO" id="GO:0043240">
    <property type="term" value="C:Fanconi anaemia nuclear complex"/>
    <property type="evidence" value="ECO:0007669"/>
    <property type="project" value="TreeGrafter"/>
</dbReference>
<comment type="subcellular location">
    <subcellularLocation>
        <location evidence="1">Nucleus</location>
    </subcellularLocation>
</comment>
<dbReference type="GO" id="GO:0006281">
    <property type="term" value="P:DNA repair"/>
    <property type="evidence" value="ECO:0007669"/>
    <property type="project" value="UniProtKB-KW"/>
</dbReference>
<dbReference type="PANTHER" id="PTHR28680:SF1">
    <property type="entry name" value="CENTROMERE PROTEIN X"/>
    <property type="match status" value="1"/>
</dbReference>
<comment type="caution">
    <text evidence="9">The sequence shown here is derived from an EMBL/GenBank/DDBJ whole genome shotgun (WGS) entry which is preliminary data.</text>
</comment>
<dbReference type="GO" id="GO:0003677">
    <property type="term" value="F:DNA binding"/>
    <property type="evidence" value="ECO:0007669"/>
    <property type="project" value="UniProtKB-KW"/>
</dbReference>
<dbReference type="CDD" id="cd22921">
    <property type="entry name" value="HFD_CENP-X"/>
    <property type="match status" value="1"/>
</dbReference>
<evidence type="ECO:0000313" key="9">
    <source>
        <dbReference type="EMBL" id="KAJ8366603.1"/>
    </source>
</evidence>
<keyword evidence="5" id="KW-0238">DNA-binding</keyword>
<evidence type="ECO:0000313" key="10">
    <source>
        <dbReference type="Proteomes" id="UP001221898"/>
    </source>
</evidence>
<keyword evidence="4" id="KW-0227">DNA damage</keyword>
<dbReference type="GO" id="GO:0051382">
    <property type="term" value="P:kinetochore assembly"/>
    <property type="evidence" value="ECO:0007669"/>
    <property type="project" value="InterPro"/>
</dbReference>
<dbReference type="Proteomes" id="UP001221898">
    <property type="component" value="Unassembled WGS sequence"/>
</dbReference>
<dbReference type="Gene3D" id="1.20.5.4980">
    <property type="match status" value="1"/>
</dbReference>
<comment type="subunit">
    <text evidence="8">Heterodimer with CENPX, sometimes called MHF; this interaction stabilizes both partners. MHF heterodimers can assemble to form tetrameric structures. MHF also coassemble with CENPT-CENPW heterodimers at centromeres to form the tetrameric CENP-T-W-S-X complex. Forms a discrete complex with FANCM and CENPX, called FANCM-MHF; this interaction, probably mediated by direct binding between CENPS and FANCM, leads to synergistic activation of double-stranded DNA binding and strongly stimulates FANCM-mediated DNA remodeling. Recruited by FANCM to the Fanconi anemia (FA) core complex, which consists of CENPS, CENPX, FANCA, FANCB, FANCC, FANCE, FANCF, FANCG, FANCL, FANCM, FAAP24 and FAAP100. The FA core complex associates with Bloom syndrome (BLM) complex, which consists of at least BLM, DNA topoisomerase 3-alpha (TOP3A), RMI1/BLAP75, RPA1/RPA70 and RPA2/RPA32. The super complex between FA and BLM is called BRAFT.</text>
</comment>
<evidence type="ECO:0000256" key="5">
    <source>
        <dbReference type="ARBA" id="ARBA00023125"/>
    </source>
</evidence>